<gene>
    <name evidence="2" type="ORF">RDV89_17210</name>
</gene>
<comment type="caution">
    <text evidence="2">The sequence shown here is derived from an EMBL/GenBank/DDBJ whole genome shotgun (WGS) entry which is preliminary data.</text>
</comment>
<name>A0ABU3PZZ9_9ACTN</name>
<feature type="region of interest" description="Disordered" evidence="1">
    <location>
        <begin position="17"/>
        <end position="47"/>
    </location>
</feature>
<keyword evidence="3" id="KW-1185">Reference proteome</keyword>
<protein>
    <submittedName>
        <fullName evidence="2">Uncharacterized protein</fullName>
    </submittedName>
</protein>
<dbReference type="RefSeq" id="WP_315734987.1">
    <property type="nucleotide sequence ID" value="NZ_JAVYII010000008.1"/>
</dbReference>
<sequence length="70" mass="7198">MNDRETAGQLIDFSVVASEPAPPHDVPGLPTPDEVDPGAVPPTPPDGVPVLTTSMAGLVSGYPVEETQPH</sequence>
<dbReference type="Proteomes" id="UP001268542">
    <property type="component" value="Unassembled WGS sequence"/>
</dbReference>
<evidence type="ECO:0000313" key="2">
    <source>
        <dbReference type="EMBL" id="MDT9594830.1"/>
    </source>
</evidence>
<evidence type="ECO:0000256" key="1">
    <source>
        <dbReference type="SAM" id="MobiDB-lite"/>
    </source>
</evidence>
<reference evidence="2 3" key="1">
    <citation type="submission" date="2023-08" db="EMBL/GenBank/DDBJ databases">
        <title>Nocardioides seae sp. nov., a bacterium isolated from a soil.</title>
        <authorList>
            <person name="Wang X."/>
        </authorList>
    </citation>
    <scope>NUCLEOTIDE SEQUENCE [LARGE SCALE GENOMIC DNA]</scope>
    <source>
        <strain evidence="2 3">YZH12</strain>
    </source>
</reference>
<proteinExistence type="predicted"/>
<dbReference type="EMBL" id="JAVYII010000008">
    <property type="protein sequence ID" value="MDT9594830.1"/>
    <property type="molecule type" value="Genomic_DNA"/>
</dbReference>
<organism evidence="2 3">
    <name type="scientific">Nocardioides imazamoxiresistens</name>
    <dbReference type="NCBI Taxonomy" id="3231893"/>
    <lineage>
        <taxon>Bacteria</taxon>
        <taxon>Bacillati</taxon>
        <taxon>Actinomycetota</taxon>
        <taxon>Actinomycetes</taxon>
        <taxon>Propionibacteriales</taxon>
        <taxon>Nocardioidaceae</taxon>
        <taxon>Nocardioides</taxon>
    </lineage>
</organism>
<accession>A0ABU3PZZ9</accession>
<evidence type="ECO:0000313" key="3">
    <source>
        <dbReference type="Proteomes" id="UP001268542"/>
    </source>
</evidence>